<evidence type="ECO:0000313" key="2">
    <source>
        <dbReference type="Proteomes" id="UP001273935"/>
    </source>
</evidence>
<name>A0ABU3XNE8_9GAMM</name>
<gene>
    <name evidence="1" type="ORF">R0G64_08435</name>
</gene>
<comment type="caution">
    <text evidence="1">The sequence shown here is derived from an EMBL/GenBank/DDBJ whole genome shotgun (WGS) entry which is preliminary data.</text>
</comment>
<organism evidence="1 2">
    <name type="scientific">Metapseudomonas otitidis</name>
    <dbReference type="NCBI Taxonomy" id="319939"/>
    <lineage>
        <taxon>Bacteria</taxon>
        <taxon>Pseudomonadati</taxon>
        <taxon>Pseudomonadota</taxon>
        <taxon>Gammaproteobacteria</taxon>
        <taxon>Pseudomonadales</taxon>
        <taxon>Pseudomonadaceae</taxon>
        <taxon>Metapseudomonas</taxon>
    </lineage>
</organism>
<evidence type="ECO:0000313" key="1">
    <source>
        <dbReference type="EMBL" id="MDV3439448.1"/>
    </source>
</evidence>
<sequence length="288" mass="34065">MSQNLKNVTVVHSSDFESEELLRVKLARNKAEYCWTCTPQVIAYSIEHFDLDSCTYLDADIYFFSDPGVLIREMDSEEQSSVLITEHRYTPRYDQSRTSGIYCVQFMTFRRDQNGLRALHWWRDACLEWCYARYEDGRFGDQKYLDDWPVRFSGVHVLKHLGGGVAPWNIQQYSFSQKNSGELEGVELESGDRFLMVFYHYQNFKLFDGRFVELGYYKLSDHVKKLIYKPYLIHFLKIEERLKADSRFARHATGGSKLDRGMFWIFKLLKRKMLGYMNFHSIDSVVGK</sequence>
<reference evidence="1 2" key="1">
    <citation type="submission" date="2023-10" db="EMBL/GenBank/DDBJ databases">
        <title>Pseudomonas otitidis isolated from a paediatric patient with cystic fibrosis in Chile.</title>
        <authorList>
            <person name="Amsteins-Romero L."/>
            <person name="Opazo-Capurro A."/>
            <person name="Matus-Kohler M."/>
            <person name="Gonzalez-Rocha G."/>
        </authorList>
    </citation>
    <scope>NUCLEOTIDE SEQUENCE [LARGE SCALE GENOMIC DNA]</scope>
    <source>
        <strain evidence="1 2">P-714</strain>
    </source>
</reference>
<keyword evidence="2" id="KW-1185">Reference proteome</keyword>
<protein>
    <recommendedName>
        <fullName evidence="3">Glycosyl transferase</fullName>
    </recommendedName>
</protein>
<dbReference type="EMBL" id="JAWJUL010000024">
    <property type="protein sequence ID" value="MDV3439448.1"/>
    <property type="molecule type" value="Genomic_DNA"/>
</dbReference>
<dbReference type="RefSeq" id="WP_317233688.1">
    <property type="nucleotide sequence ID" value="NZ_JAWJUL010000024.1"/>
</dbReference>
<dbReference type="SUPFAM" id="SSF53448">
    <property type="entry name" value="Nucleotide-diphospho-sugar transferases"/>
    <property type="match status" value="1"/>
</dbReference>
<dbReference type="InterPro" id="IPR029044">
    <property type="entry name" value="Nucleotide-diphossugar_trans"/>
</dbReference>
<proteinExistence type="predicted"/>
<dbReference type="Proteomes" id="UP001273935">
    <property type="component" value="Unassembled WGS sequence"/>
</dbReference>
<evidence type="ECO:0008006" key="3">
    <source>
        <dbReference type="Google" id="ProtNLM"/>
    </source>
</evidence>
<accession>A0ABU3XNE8</accession>